<evidence type="ECO:0000259" key="1">
    <source>
        <dbReference type="Pfam" id="PF01425"/>
    </source>
</evidence>
<feature type="domain" description="Amidase" evidence="1">
    <location>
        <begin position="225"/>
        <end position="566"/>
    </location>
</feature>
<proteinExistence type="predicted"/>
<gene>
    <name evidence="2" type="ORF">SCUCBS95973_006093</name>
</gene>
<protein>
    <recommendedName>
        <fullName evidence="1">Amidase domain-containing protein</fullName>
    </recommendedName>
</protein>
<name>A0ABP0C495_9PEZI</name>
<dbReference type="InterPro" id="IPR023631">
    <property type="entry name" value="Amidase_dom"/>
</dbReference>
<comment type="caution">
    <text evidence="2">The sequence shown here is derived from an EMBL/GenBank/DDBJ whole genome shotgun (WGS) entry which is preliminary data.</text>
</comment>
<feature type="domain" description="Amidase" evidence="1">
    <location>
        <begin position="97"/>
        <end position="204"/>
    </location>
</feature>
<dbReference type="Gene3D" id="3.90.1300.10">
    <property type="entry name" value="Amidase signature (AS) domain"/>
    <property type="match status" value="1"/>
</dbReference>
<dbReference type="InterPro" id="IPR000120">
    <property type="entry name" value="Amidase"/>
</dbReference>
<dbReference type="SUPFAM" id="SSF75304">
    <property type="entry name" value="Amidase signature (AS) enzymes"/>
    <property type="match status" value="1"/>
</dbReference>
<dbReference type="InterPro" id="IPR036928">
    <property type="entry name" value="AS_sf"/>
</dbReference>
<sequence length="588" mass="61225">MAPSTPLDGLDKAVFQELVASFGFQMTPQDEADYFALVKAMEDEVHEVEAMPAYVDPRLVPHVALPVSARTYTVPDKKDNPLNAWSHRFTLKDDAAVATGILAGRTVALKDTISVAGIPLTLGTHPYQLTASADVPYPVPTIDAPVVTRLVESGGVIVGTSTCENFCMSGLSDTSATGPVDNPWLKGYAAGGSSSGSGVLTAIPAVQKWRQKRSLPTNKEQLGEGVDMAIGGDQGGSIRLPAAYSGIYGLKPTHGLVPYTGIGALHPICDHAGPIASSVSDVALLLSAIAGHDGIDPRSSPETPLRKNVPAYHKLLEAAIAEKEAGGAWTPTTAGKGLRVGLLKEALALPQLDPSVAAVVRAAAAKFESLGATVVDVSAPLHSRGSAIWTAAMRGAMADVFLASKAPDLHAFTTTEVSPPIMTQAWYETMTKASPMVVTAVLGSAYMGDTARFPHRYRNKAVSHVAQLRAAYDALLEDVDVLLLPVTPSVSPPHMIKAAGEASAASTLEMYQAHLGVSDNTAPFNITGHPALAMPGGWALAADSEDGKLPVGIQLVGKHHDEVGVLMAASIWEVAGLGLDEEGHSPGP</sequence>
<accession>A0ABP0C495</accession>
<dbReference type="Proteomes" id="UP001642405">
    <property type="component" value="Unassembled WGS sequence"/>
</dbReference>
<reference evidence="2 3" key="1">
    <citation type="submission" date="2024-01" db="EMBL/GenBank/DDBJ databases">
        <authorList>
            <person name="Allen C."/>
            <person name="Tagirdzhanova G."/>
        </authorList>
    </citation>
    <scope>NUCLEOTIDE SEQUENCE [LARGE SCALE GENOMIC DNA]</scope>
</reference>
<dbReference type="EMBL" id="CAWUHB010000035">
    <property type="protein sequence ID" value="CAK7226124.1"/>
    <property type="molecule type" value="Genomic_DNA"/>
</dbReference>
<evidence type="ECO:0000313" key="3">
    <source>
        <dbReference type="Proteomes" id="UP001642405"/>
    </source>
</evidence>
<dbReference type="PANTHER" id="PTHR11895:SF171">
    <property type="entry name" value="AMIDASE DOMAIN-CONTAINING PROTEIN"/>
    <property type="match status" value="1"/>
</dbReference>
<dbReference type="PANTHER" id="PTHR11895">
    <property type="entry name" value="TRANSAMIDASE"/>
    <property type="match status" value="1"/>
</dbReference>
<dbReference type="Pfam" id="PF01425">
    <property type="entry name" value="Amidase"/>
    <property type="match status" value="2"/>
</dbReference>
<organism evidence="2 3">
    <name type="scientific">Sporothrix curviconia</name>
    <dbReference type="NCBI Taxonomy" id="1260050"/>
    <lineage>
        <taxon>Eukaryota</taxon>
        <taxon>Fungi</taxon>
        <taxon>Dikarya</taxon>
        <taxon>Ascomycota</taxon>
        <taxon>Pezizomycotina</taxon>
        <taxon>Sordariomycetes</taxon>
        <taxon>Sordariomycetidae</taxon>
        <taxon>Ophiostomatales</taxon>
        <taxon>Ophiostomataceae</taxon>
        <taxon>Sporothrix</taxon>
    </lineage>
</organism>
<keyword evidence="3" id="KW-1185">Reference proteome</keyword>
<evidence type="ECO:0000313" key="2">
    <source>
        <dbReference type="EMBL" id="CAK7226124.1"/>
    </source>
</evidence>